<geneLocation type="plasmid" evidence="1 2">
    <name>pAWOD920</name>
</geneLocation>
<dbReference type="NCBIfam" id="NF010297">
    <property type="entry name" value="PRK13737.1"/>
    <property type="match status" value="1"/>
</dbReference>
<dbReference type="Pfam" id="PF06834">
    <property type="entry name" value="TraU"/>
    <property type="match status" value="1"/>
</dbReference>
<dbReference type="PATRIC" id="fig|80852.17.peg.4172"/>
<dbReference type="Proteomes" id="UP000032427">
    <property type="component" value="Plasmid pAWOD920"/>
</dbReference>
<dbReference type="InterPro" id="IPR009649">
    <property type="entry name" value="TraU"/>
</dbReference>
<evidence type="ECO:0000313" key="2">
    <source>
        <dbReference type="Proteomes" id="UP000032427"/>
    </source>
</evidence>
<dbReference type="EMBL" id="LN554848">
    <property type="protein sequence ID" value="CED57940.1"/>
    <property type="molecule type" value="Genomic_DNA"/>
</dbReference>
<protein>
    <submittedName>
        <fullName evidence="1">Conjugative transfer protein TraU</fullName>
    </submittedName>
</protein>
<gene>
    <name evidence="1" type="primary">traU</name>
    <name evidence="1" type="ORF">AWOD_p920_14</name>
</gene>
<name>A0A090I835_9GAMM</name>
<keyword evidence="1" id="KW-0614">Plasmid</keyword>
<organism evidence="1 2">
    <name type="scientific">Aliivibrio wodanis</name>
    <dbReference type="NCBI Taxonomy" id="80852"/>
    <lineage>
        <taxon>Bacteria</taxon>
        <taxon>Pseudomonadati</taxon>
        <taxon>Pseudomonadota</taxon>
        <taxon>Gammaproteobacteria</taxon>
        <taxon>Vibrionales</taxon>
        <taxon>Vibrionaceae</taxon>
        <taxon>Aliivibrio</taxon>
    </lineage>
</organism>
<proteinExistence type="predicted"/>
<dbReference type="KEGG" id="awd:AWOD_p920_14"/>
<accession>A0A090I835</accession>
<evidence type="ECO:0000313" key="1">
    <source>
        <dbReference type="EMBL" id="CED57940.1"/>
    </source>
</evidence>
<sequence>MQPLQQKGVSMKTLKILGILSLWFIGGLLVTTYPTKVQAAGAACTGDFVNPISGICWDCMFPFTIAKVPIWPSKYPDTTNPTLPISFCPKPPPIFMQVGLNIGYWEPYAMVDVTRVPYCMVNMGMKISSGNANQVGGQTTVRPQAANSNGAFYHAHWYKYPLIYWLQIIQSVACMALDNFDIGYLTEFDPFWDDDELAFILNPEAAMFGNPIAQLSCVVESVKTSFGNSLPLDALFWCLGSQGSAYPLTGTTGYRDTPLQAATLISERLNYKLHRMGIVWESLGTDGAICYQHPMPILPKSRYRYQLSNVEADARNCYPYGTTTAIWESGHDNPVTGDNFGFVKFRKRNCVFL</sequence>
<dbReference type="AlphaFoldDB" id="A0A090I835"/>
<keyword evidence="2" id="KW-1185">Reference proteome</keyword>
<dbReference type="HOGENOM" id="CLU_058410_0_0_6"/>
<reference evidence="2" key="1">
    <citation type="submission" date="2014-09" db="EMBL/GenBank/DDBJ databases">
        <authorList>
            <person name="Hjerde E."/>
        </authorList>
    </citation>
    <scope>NUCLEOTIDE SEQUENCE [LARGE SCALE GENOMIC DNA]</scope>
    <source>
        <strain evidence="2">06/09/139</strain>
        <plasmid evidence="2">pAWOD920</plasmid>
    </source>
</reference>